<evidence type="ECO:0000313" key="3">
    <source>
        <dbReference type="Proteomes" id="UP000053319"/>
    </source>
</evidence>
<dbReference type="InterPro" id="IPR013083">
    <property type="entry name" value="Znf_RING/FYVE/PHD"/>
</dbReference>
<organism evidence="2 3">
    <name type="scientific">Dichomitus squalens (strain LYAD-421)</name>
    <name type="common">Western red white-rot fungus</name>
    <dbReference type="NCBI Taxonomy" id="732165"/>
    <lineage>
        <taxon>Eukaryota</taxon>
        <taxon>Fungi</taxon>
        <taxon>Dikarya</taxon>
        <taxon>Basidiomycota</taxon>
        <taxon>Agaricomycotina</taxon>
        <taxon>Agaricomycetes</taxon>
        <taxon>Polyporales</taxon>
        <taxon>Polyporaceae</taxon>
        <taxon>Dichomitus</taxon>
    </lineage>
</organism>
<dbReference type="SUPFAM" id="SSF57903">
    <property type="entry name" value="FYVE/PHD zinc finger"/>
    <property type="match status" value="1"/>
</dbReference>
<feature type="region of interest" description="Disordered" evidence="1">
    <location>
        <begin position="826"/>
        <end position="851"/>
    </location>
</feature>
<sequence>MQLTLSTPQDAAAFIATLSQGLIQPASHASSSPLEPSAAVNLLKTSNESAQGRSNHTEGVGEAQVSDVLARGHVTDLDAHYWPQGWALREKKGPDDFEWNENKWVWSSNGFSNRKGCKAIGAVDHIQCDAAVYIYEAQRDGQRFKVWEHSDPRAARNAVEKSKARLGLTSGGSKGGRAVLRELGGLNNKLGMRFIIESSFSGPTYFTLESPFMLDVIRDSVQDWIVQDDSGSDAGRHGFCTDGDHSFFAGTGTLLATCAFSTVIQQWIDALDTDHHRPHFRRLNKHILDVSGEQFDPKYLTTIMDFSQAQRSAHAEEFVDAMISRIAGWDRLSGAAQKLERARFLEDASKYQQGCRVHFQCSVMRIKKDKAIVPAHLQDTYETSINTLLDTTSAEVFTMTMQRLRTDFPTVLQEWISWWEQDHIAAMIFPALQQGPDVEFRHSEIPQTSNPIETQHSLLHHATGKSHQIPQGIEALFAHVNQLKAQYDAAKGTHLSTPYFSIGPLQSFCTSVSLYSAPIHEIQRKRWAGRAPDTYEALVQAEPAPSSLHDTHSGAIETRWDIVTPSNGYGSSLTWITLAIQEMDDEQVSSMFGVQHEALAVCSSGHISYPSRSPIVTRFALTNRDTKVMNILRSEVLMVVPETRNDTAAAYASKSAHSVTFPLHFSLSTASPLSVGQSSSSIGSFTSNSSLVDYQIVGQVLFHPKRGHYTAQVVLGDMTYDYDSMQGDGLLHHVGSATMVTTPTRCTGIVFYHRNSGEQTTFSTMSSIQASIDAYNRNPIGPLDGGEVSDSDDLPSVHKLLQEPHASRRPSHDTVQEFIEEAVNDPDTNGMRLLHSREPSDTSMSSIDDPRDGRMVVGCSRCEKWSHKDCIEEQFGLPDNINDPKVLWLCPYCSNAPMWDNSMIIEIEEAQPERRGLQQVHSLRAETTHQDVDSCP</sequence>
<dbReference type="AlphaFoldDB" id="R7T048"/>
<dbReference type="GeneID" id="18834373"/>
<accession>R7T048</accession>
<dbReference type="InterPro" id="IPR011011">
    <property type="entry name" value="Znf_FYVE_PHD"/>
</dbReference>
<dbReference type="Gene3D" id="3.30.40.10">
    <property type="entry name" value="Zinc/RING finger domain, C3HC4 (zinc finger)"/>
    <property type="match status" value="1"/>
</dbReference>
<name>R7T048_DICSQ</name>
<dbReference type="HOGENOM" id="CLU_313091_0_0_1"/>
<reference evidence="2 3" key="1">
    <citation type="journal article" date="2012" name="Science">
        <title>The Paleozoic origin of enzymatic lignin decomposition reconstructed from 31 fungal genomes.</title>
        <authorList>
            <person name="Floudas D."/>
            <person name="Binder M."/>
            <person name="Riley R."/>
            <person name="Barry K."/>
            <person name="Blanchette R.A."/>
            <person name="Henrissat B."/>
            <person name="Martinez A.T."/>
            <person name="Otillar R."/>
            <person name="Spatafora J.W."/>
            <person name="Yadav J.S."/>
            <person name="Aerts A."/>
            <person name="Benoit I."/>
            <person name="Boyd A."/>
            <person name="Carlson A."/>
            <person name="Copeland A."/>
            <person name="Coutinho P.M."/>
            <person name="de Vries R.P."/>
            <person name="Ferreira P."/>
            <person name="Findley K."/>
            <person name="Foster B."/>
            <person name="Gaskell J."/>
            <person name="Glotzer D."/>
            <person name="Gorecki P."/>
            <person name="Heitman J."/>
            <person name="Hesse C."/>
            <person name="Hori C."/>
            <person name="Igarashi K."/>
            <person name="Jurgens J.A."/>
            <person name="Kallen N."/>
            <person name="Kersten P."/>
            <person name="Kohler A."/>
            <person name="Kuees U."/>
            <person name="Kumar T.K.A."/>
            <person name="Kuo A."/>
            <person name="LaButti K."/>
            <person name="Larrondo L.F."/>
            <person name="Lindquist E."/>
            <person name="Ling A."/>
            <person name="Lombard V."/>
            <person name="Lucas S."/>
            <person name="Lundell T."/>
            <person name="Martin R."/>
            <person name="McLaughlin D.J."/>
            <person name="Morgenstern I."/>
            <person name="Morin E."/>
            <person name="Murat C."/>
            <person name="Nagy L.G."/>
            <person name="Nolan M."/>
            <person name="Ohm R.A."/>
            <person name="Patyshakuliyeva A."/>
            <person name="Rokas A."/>
            <person name="Ruiz-Duenas F.J."/>
            <person name="Sabat G."/>
            <person name="Salamov A."/>
            <person name="Samejima M."/>
            <person name="Schmutz J."/>
            <person name="Slot J.C."/>
            <person name="St John F."/>
            <person name="Stenlid J."/>
            <person name="Sun H."/>
            <person name="Sun S."/>
            <person name="Syed K."/>
            <person name="Tsang A."/>
            <person name="Wiebenga A."/>
            <person name="Young D."/>
            <person name="Pisabarro A."/>
            <person name="Eastwood D.C."/>
            <person name="Martin F."/>
            <person name="Cullen D."/>
            <person name="Grigoriev I.V."/>
            <person name="Hibbett D.S."/>
        </authorList>
    </citation>
    <scope>NUCLEOTIDE SEQUENCE [LARGE SCALE GENOMIC DNA]</scope>
    <source>
        <strain evidence="2 3">LYAD-421 SS1</strain>
    </source>
</reference>
<evidence type="ECO:0008006" key="4">
    <source>
        <dbReference type="Google" id="ProtNLM"/>
    </source>
</evidence>
<evidence type="ECO:0000313" key="2">
    <source>
        <dbReference type="EMBL" id="EJF61360.1"/>
    </source>
</evidence>
<protein>
    <recommendedName>
        <fullName evidence="4">PHD-type domain-containing protein</fullName>
    </recommendedName>
</protein>
<evidence type="ECO:0000256" key="1">
    <source>
        <dbReference type="SAM" id="MobiDB-lite"/>
    </source>
</evidence>
<proteinExistence type="predicted"/>
<gene>
    <name evidence="2" type="ORF">DICSQDRAFT_127071</name>
</gene>
<dbReference type="Proteomes" id="UP000053319">
    <property type="component" value="Unassembled WGS sequence"/>
</dbReference>
<dbReference type="RefSeq" id="XP_007365805.1">
    <property type="nucleotide sequence ID" value="XM_007365743.1"/>
</dbReference>
<dbReference type="KEGG" id="dsq:DICSQDRAFT_127071"/>
<dbReference type="CDD" id="cd15489">
    <property type="entry name" value="PHD_SF"/>
    <property type="match status" value="1"/>
</dbReference>
<dbReference type="EMBL" id="JH719410">
    <property type="protein sequence ID" value="EJF61360.1"/>
    <property type="molecule type" value="Genomic_DNA"/>
</dbReference>